<evidence type="ECO:0000313" key="17">
    <source>
        <dbReference type="Proteomes" id="UP000717515"/>
    </source>
</evidence>
<proteinExistence type="inferred from homology"/>
<keyword evidence="4 12" id="KW-0645">Protease</keyword>
<dbReference type="SUPFAM" id="SSF48371">
    <property type="entry name" value="ARM repeat"/>
    <property type="match status" value="1"/>
</dbReference>
<dbReference type="InterPro" id="IPR021109">
    <property type="entry name" value="Peptidase_aspartic_dom_sf"/>
</dbReference>
<dbReference type="InterPro" id="IPR026003">
    <property type="entry name" value="Cohesin_HEAT"/>
</dbReference>
<dbReference type="PRINTS" id="PR00792">
    <property type="entry name" value="PEPSIN"/>
</dbReference>
<dbReference type="InterPro" id="IPR033121">
    <property type="entry name" value="PEPTIDASE_A1"/>
</dbReference>
<feature type="region of interest" description="Disordered" evidence="13">
    <location>
        <begin position="625"/>
        <end position="706"/>
    </location>
</feature>
<evidence type="ECO:0000313" key="16">
    <source>
        <dbReference type="EMBL" id="KAG9320244.1"/>
    </source>
</evidence>
<keyword evidence="9" id="KW-0325">Glycoprotein</keyword>
<keyword evidence="6 12" id="KW-0064">Aspartyl protease</keyword>
<feature type="active site" evidence="10">
    <location>
        <position position="108"/>
    </location>
</feature>
<dbReference type="GO" id="GO:0071169">
    <property type="term" value="P:establishment of protein localization to chromatin"/>
    <property type="evidence" value="ECO:0007669"/>
    <property type="project" value="TreeGrafter"/>
</dbReference>
<organism evidence="16 17">
    <name type="scientific">Mortierella alpina</name>
    <name type="common">Oleaginous fungus</name>
    <name type="synonym">Mortierella renispora</name>
    <dbReference type="NCBI Taxonomy" id="64518"/>
    <lineage>
        <taxon>Eukaryota</taxon>
        <taxon>Fungi</taxon>
        <taxon>Fungi incertae sedis</taxon>
        <taxon>Mucoromycota</taxon>
        <taxon>Mortierellomycotina</taxon>
        <taxon>Mortierellomycetes</taxon>
        <taxon>Mortierellales</taxon>
        <taxon>Mortierellaceae</taxon>
        <taxon>Mortierella</taxon>
    </lineage>
</organism>
<evidence type="ECO:0000259" key="15">
    <source>
        <dbReference type="PROSITE" id="PS51767"/>
    </source>
</evidence>
<evidence type="ECO:0000256" key="11">
    <source>
        <dbReference type="PIRSR" id="PIRSR601461-2"/>
    </source>
</evidence>
<evidence type="ECO:0000256" key="10">
    <source>
        <dbReference type="PIRSR" id="PIRSR601461-1"/>
    </source>
</evidence>
<evidence type="ECO:0000256" key="6">
    <source>
        <dbReference type="ARBA" id="ARBA00022750"/>
    </source>
</evidence>
<keyword evidence="3" id="KW-0926">Vacuole</keyword>
<dbReference type="Proteomes" id="UP000717515">
    <property type="component" value="Unassembled WGS sequence"/>
</dbReference>
<dbReference type="InterPro" id="IPR001969">
    <property type="entry name" value="Aspartic_peptidase_AS"/>
</dbReference>
<feature type="disulfide bond" evidence="11">
    <location>
        <begin position="121"/>
        <end position="126"/>
    </location>
</feature>
<evidence type="ECO:0000256" key="3">
    <source>
        <dbReference type="ARBA" id="ARBA00022554"/>
    </source>
</evidence>
<feature type="compositionally biased region" description="Polar residues" evidence="13">
    <location>
        <begin position="627"/>
        <end position="647"/>
    </location>
</feature>
<feature type="chain" id="PRO_5040443672" description="Peptidase A1 domain-containing protein" evidence="14">
    <location>
        <begin position="20"/>
        <end position="1759"/>
    </location>
</feature>
<evidence type="ECO:0000256" key="14">
    <source>
        <dbReference type="SAM" id="SignalP"/>
    </source>
</evidence>
<keyword evidence="5 14" id="KW-0732">Signal</keyword>
<sequence>MKTTLLVSGLLSLAVASQAAMTHIPLKKSEMTVAEKLQAYSQTGDYLGQKYFGSPSRKMKADQANAILGLDAEGKPSYGVPLSNYMNAQYYGEISIGSPPQTFSVVFDTGSSNLWVPSTHCSSIACFLHRRYNSAESSTFTANGTEFGIQYGSGALEGIISSDHVEVGGVVIKKQDFGESVKEPGLAFAFGKFDGIFGLGYDTISVLGVVPPFYNLVNQKLIDEPVFGFHMGNADSASGGQMTLGGHDPSLYEGELQWHDVRRKGYWEINLNKIKLGDEEVELDAGGVIDTGSSLIVLNTNLAEMINTQLGAKKNWAGQYTIECDQVASLPSFSFFFGKKEYKLEGADYVLNAGGSCISGFMGMDFPEAMGDLWIVGDVFLRKYYSVYDLGKNRVGFAKSNFMAEHRFISQVHTPLLPQPSRATIQCAPASAQELLFQQHLLGSQLPHVDSNGPNLPQLPHSAQTGLQYTALASITSTDSVLRDLPSLSVAFPEFRLTDPHDPAVQNMLGQEGLSAYAVNFQTEYLKAIVANANVDNIRFQPASQITASKDDFTPQCDQPLSSLAESVLAHCSQPLTGNFYSGSVYQLPRIDPCNTLIQFKQSYQTMNEPIPASFASATPVPVETANLETGNPDTQLAGSQKRNAMDSTDDEQDTSRREHKKIKSRPNSDLHAAGPSALHTNVVPVTPQDSPPVSSPPPDSTLLTTPPVTPVIVIPCSNPSVQASDPVSDFEETVAVIMGRVDNADAPSNGDILHLSQAELKHLTRTVQDLSRQKLLANVQIDSISSLLRYLDSAMSHFDTSDGLAMESAGPANTDQDRTDRVAQILNQASLSLEHISLSLVILNGKGLQQHVFPEELLFVSLNVFKSHLETLLAPALEFSKDDNGLSKGSAIFKTIARDPSLKTRMLALISATGEISEKLRRSGDSELSENIIVKLVYIGLALFFIDTSSELMVGLTEAESLKQSGSSLLRMIYAKHPNQRTWILEEILSLLIKLPHGKKVSKGYRLMDGSKIHASSALLMQLVHTCAESPLLSSPPLDYLELPRSTQMIEMQKLLDGVRAAMDCAKANVGYILNFLLTRCTKGSKSSLEAEYRTVLDSLLTDLLTAVGQPEWPSAELCLFLFSKAMAKNLDDPKIDSATRTMAVDSLGLIAAKIKTISNKLANESAEYRKAHPGDESLPFYGQLSMDIGLSDLLYLQAKHNSVEEYLGSNEVNDSAVKAAKNSWICQWLSTICSVTTKDFGDRTWQKEIWDILANETFRYWKTYNSSKERRSKSRSTATRKSASQSAAYLTSRQQLFLSFDMLLSRILRSLEGGAVALRAKSLKALSLIVTGDYAVLAQHDVRQTIALRLQDQSPSVRDAAIDLVGKYMLQDAVIRRAYYDIVSDRISDTGLNVRKRVLRLLKDMFYKVDNVVRNDISSKLLLRVNDDETTVRDLAIKSVSEVWFGPFLQATRSLQDRSGESSDTVPPSGVVTSSQKRDVFKRARTMVDMVGQLSVAQDEAFSSVIQHLLRKERGHGPFNLSVVDQEFARTCAVIVDALVDLVQTFQEEDAPKVAVISTVHTLHTFIKAEPRLMEAKHLTGMLAYLHCSSTSEDWRITMFVLKIFQEAIPVVQDMPLNDSLVAEKLVLALVARCPVVLLPEVVRVLCLLVRVLKLPSVRLCKFYQTCVDLLNVDAKLLKAEQAIQENKTRRLMTIVGLFCQYFLFEEAIEESPGEEHLEELKASMHPTVQEFVFAILHSFFVEGYSRPLQQTALQSL</sequence>
<dbReference type="GO" id="GO:0090694">
    <property type="term" value="C:Scc2-Scc4 cohesin loading complex"/>
    <property type="evidence" value="ECO:0007669"/>
    <property type="project" value="TreeGrafter"/>
</dbReference>
<accession>A0A9P8CVW9</accession>
<feature type="disulfide bond" evidence="11">
    <location>
        <begin position="324"/>
        <end position="357"/>
    </location>
</feature>
<name>A0A9P8CVW9_MORAP</name>
<dbReference type="InterPro" id="IPR033031">
    <property type="entry name" value="Scc2/Nipped-B"/>
</dbReference>
<dbReference type="InterPro" id="IPR001461">
    <property type="entry name" value="Aspartic_peptidase_A1"/>
</dbReference>
<dbReference type="InterPro" id="IPR016024">
    <property type="entry name" value="ARM-type_fold"/>
</dbReference>
<dbReference type="PROSITE" id="PS51767">
    <property type="entry name" value="PEPTIDASE_A1"/>
    <property type="match status" value="1"/>
</dbReference>
<evidence type="ECO:0000256" key="9">
    <source>
        <dbReference type="ARBA" id="ARBA00023180"/>
    </source>
</evidence>
<dbReference type="Pfam" id="PF12765">
    <property type="entry name" value="Cohesin_HEAT"/>
    <property type="match status" value="1"/>
</dbReference>
<dbReference type="GO" id="GO:1990414">
    <property type="term" value="P:replication-born double-strand break repair via sister chromatid exchange"/>
    <property type="evidence" value="ECO:0007669"/>
    <property type="project" value="TreeGrafter"/>
</dbReference>
<evidence type="ECO:0000256" key="4">
    <source>
        <dbReference type="ARBA" id="ARBA00022670"/>
    </source>
</evidence>
<evidence type="ECO:0000256" key="2">
    <source>
        <dbReference type="ARBA" id="ARBA00007447"/>
    </source>
</evidence>
<feature type="domain" description="Peptidase A1" evidence="15">
    <location>
        <begin position="90"/>
        <end position="398"/>
    </location>
</feature>
<dbReference type="InterPro" id="IPR011989">
    <property type="entry name" value="ARM-like"/>
</dbReference>
<evidence type="ECO:0000256" key="5">
    <source>
        <dbReference type="ARBA" id="ARBA00022729"/>
    </source>
</evidence>
<dbReference type="PANTHER" id="PTHR21704">
    <property type="entry name" value="NIPPED-B-LIKE PROTEIN DELANGIN SCC2-RELATED"/>
    <property type="match status" value="1"/>
</dbReference>
<comment type="similarity">
    <text evidence="2 12">Belongs to the peptidase A1 family.</text>
</comment>
<feature type="non-terminal residue" evidence="16">
    <location>
        <position position="1759"/>
    </location>
</feature>
<dbReference type="FunFam" id="2.40.70.10:FF:000002">
    <property type="entry name" value="Vacuolar aspartic proteinase"/>
    <property type="match status" value="1"/>
</dbReference>
<keyword evidence="7 12" id="KW-0378">Hydrolase</keyword>
<dbReference type="GO" id="GO:0006508">
    <property type="term" value="P:proteolysis"/>
    <property type="evidence" value="ECO:0007669"/>
    <property type="project" value="UniProtKB-KW"/>
</dbReference>
<dbReference type="PROSITE" id="PS00141">
    <property type="entry name" value="ASP_PROTEASE"/>
    <property type="match status" value="2"/>
</dbReference>
<feature type="active site" evidence="10">
    <location>
        <position position="290"/>
    </location>
</feature>
<comment type="caution">
    <text evidence="16">The sequence shown here is derived from an EMBL/GenBank/DDBJ whole genome shotgun (WGS) entry which is preliminary data.</text>
</comment>
<dbReference type="FunFam" id="2.40.70.10:FF:000036">
    <property type="entry name" value="Vacuolar aspartic protease"/>
    <property type="match status" value="1"/>
</dbReference>
<dbReference type="GO" id="GO:0140588">
    <property type="term" value="P:chromatin looping"/>
    <property type="evidence" value="ECO:0007669"/>
    <property type="project" value="InterPro"/>
</dbReference>
<evidence type="ECO:0000256" key="13">
    <source>
        <dbReference type="SAM" id="MobiDB-lite"/>
    </source>
</evidence>
<dbReference type="GO" id="GO:0005773">
    <property type="term" value="C:vacuole"/>
    <property type="evidence" value="ECO:0007669"/>
    <property type="project" value="UniProtKB-SubCell"/>
</dbReference>
<feature type="compositionally biased region" description="Pro residues" evidence="13">
    <location>
        <begin position="690"/>
        <end position="700"/>
    </location>
</feature>
<dbReference type="Gene3D" id="2.40.70.10">
    <property type="entry name" value="Acid Proteases"/>
    <property type="match status" value="2"/>
</dbReference>
<dbReference type="Gene3D" id="1.25.10.10">
    <property type="entry name" value="Leucine-rich Repeat Variant"/>
    <property type="match status" value="1"/>
</dbReference>
<dbReference type="GO" id="GO:0061775">
    <property type="term" value="F:cohesin loader activity"/>
    <property type="evidence" value="ECO:0007669"/>
    <property type="project" value="InterPro"/>
</dbReference>
<dbReference type="GO" id="GO:0003682">
    <property type="term" value="F:chromatin binding"/>
    <property type="evidence" value="ECO:0007669"/>
    <property type="project" value="TreeGrafter"/>
</dbReference>
<gene>
    <name evidence="16" type="ORF">KVV02_002934</name>
</gene>
<keyword evidence="8 11" id="KW-1015">Disulfide bond</keyword>
<dbReference type="GO" id="GO:0034087">
    <property type="term" value="P:establishment of mitotic sister chromatid cohesion"/>
    <property type="evidence" value="ECO:0007669"/>
    <property type="project" value="TreeGrafter"/>
</dbReference>
<feature type="signal peptide" evidence="14">
    <location>
        <begin position="1"/>
        <end position="19"/>
    </location>
</feature>
<evidence type="ECO:0000256" key="8">
    <source>
        <dbReference type="ARBA" id="ARBA00023157"/>
    </source>
</evidence>
<evidence type="ECO:0000256" key="12">
    <source>
        <dbReference type="RuleBase" id="RU000454"/>
    </source>
</evidence>
<dbReference type="GO" id="GO:0010468">
    <property type="term" value="P:regulation of gene expression"/>
    <property type="evidence" value="ECO:0007669"/>
    <property type="project" value="InterPro"/>
</dbReference>
<evidence type="ECO:0000256" key="7">
    <source>
        <dbReference type="ARBA" id="ARBA00022801"/>
    </source>
</evidence>
<reference evidence="16" key="1">
    <citation type="submission" date="2021-07" db="EMBL/GenBank/DDBJ databases">
        <title>Draft genome of Mortierella alpina, strain LL118, isolated from an aspen leaf litter sample.</title>
        <authorList>
            <person name="Yang S."/>
            <person name="Vinatzer B.A."/>
        </authorList>
    </citation>
    <scope>NUCLEOTIDE SEQUENCE</scope>
    <source>
        <strain evidence="16">LL118</strain>
    </source>
</reference>
<dbReference type="GO" id="GO:0004190">
    <property type="term" value="F:aspartic-type endopeptidase activity"/>
    <property type="evidence" value="ECO:0007669"/>
    <property type="project" value="UniProtKB-KW"/>
</dbReference>
<dbReference type="SUPFAM" id="SSF50630">
    <property type="entry name" value="Acid proteases"/>
    <property type="match status" value="1"/>
</dbReference>
<comment type="subcellular location">
    <subcellularLocation>
        <location evidence="1">Vacuole</location>
    </subcellularLocation>
</comment>
<dbReference type="EMBL" id="JAIFTL010000311">
    <property type="protein sequence ID" value="KAG9320244.1"/>
    <property type="molecule type" value="Genomic_DNA"/>
</dbReference>
<protein>
    <recommendedName>
        <fullName evidence="15">Peptidase A1 domain-containing protein</fullName>
    </recommendedName>
</protein>
<dbReference type="Pfam" id="PF00026">
    <property type="entry name" value="Asp"/>
    <property type="match status" value="1"/>
</dbReference>
<dbReference type="PANTHER" id="PTHR21704:SF18">
    <property type="entry name" value="NIPPED-B-LIKE PROTEIN"/>
    <property type="match status" value="1"/>
</dbReference>
<evidence type="ECO:0000256" key="1">
    <source>
        <dbReference type="ARBA" id="ARBA00004116"/>
    </source>
</evidence>